<dbReference type="CDD" id="cd02150">
    <property type="entry name" value="nitroreductase"/>
    <property type="match status" value="1"/>
</dbReference>
<evidence type="ECO:0000313" key="2">
    <source>
        <dbReference type="EMBL" id="SFP95606.1"/>
    </source>
</evidence>
<dbReference type="PANTHER" id="PTHR23026">
    <property type="entry name" value="NADPH NITROREDUCTASE"/>
    <property type="match status" value="1"/>
</dbReference>
<feature type="domain" description="Nitroreductase" evidence="1">
    <location>
        <begin position="12"/>
        <end position="64"/>
    </location>
</feature>
<name>A0A1I5ULY9_9FIRM</name>
<organism evidence="2 3">
    <name type="scientific">Caldicoprobacter faecalis</name>
    <dbReference type="NCBI Taxonomy" id="937334"/>
    <lineage>
        <taxon>Bacteria</taxon>
        <taxon>Bacillati</taxon>
        <taxon>Bacillota</taxon>
        <taxon>Clostridia</taxon>
        <taxon>Caldicoprobacterales</taxon>
        <taxon>Caldicoprobacteraceae</taxon>
        <taxon>Caldicoprobacter</taxon>
    </lineage>
</organism>
<dbReference type="InterPro" id="IPR029479">
    <property type="entry name" value="Nitroreductase"/>
</dbReference>
<accession>A0A1I5ULY9</accession>
<protein>
    <submittedName>
        <fullName evidence="2">Nitroreductase</fullName>
    </submittedName>
</protein>
<reference evidence="2 3" key="1">
    <citation type="submission" date="2016-10" db="EMBL/GenBank/DDBJ databases">
        <authorList>
            <person name="de Groot N.N."/>
        </authorList>
    </citation>
    <scope>NUCLEOTIDE SEQUENCE [LARGE SCALE GENOMIC DNA]</scope>
    <source>
        <strain evidence="2 3">DSM 20678</strain>
    </source>
</reference>
<dbReference type="PANTHER" id="PTHR23026:SF123">
    <property type="entry name" value="NAD(P)H NITROREDUCTASE RV3131-RELATED"/>
    <property type="match status" value="1"/>
</dbReference>
<evidence type="ECO:0000313" key="3">
    <source>
        <dbReference type="Proteomes" id="UP000198577"/>
    </source>
</evidence>
<dbReference type="Pfam" id="PF00881">
    <property type="entry name" value="Nitroreductase"/>
    <property type="match status" value="2"/>
</dbReference>
<dbReference type="AlphaFoldDB" id="A0A1I5ULY9"/>
<sequence length="172" mass="19857">MDRQQVLDFFFKRRSIRKYKDMDVNQEDIDIILRAAMSAPSAGNQQPWHFIVVDDRQKMKEITKYHPYSSMLNTAPKCIIVAGDVSSQRYEGYWVQDCAAATQNMLLAIAQLGLGGVWLGVHPRKEREEAIRKIFNIPDHIVPFAIVAIGVPDEEKGPSDRYNPERVHMNRW</sequence>
<dbReference type="STRING" id="937334.SAMN05444406_10770"/>
<proteinExistence type="predicted"/>
<keyword evidence="3" id="KW-1185">Reference proteome</keyword>
<dbReference type="OrthoDB" id="9783470at2"/>
<dbReference type="SUPFAM" id="SSF55469">
    <property type="entry name" value="FMN-dependent nitroreductase-like"/>
    <property type="match status" value="1"/>
</dbReference>
<dbReference type="InterPro" id="IPR000415">
    <property type="entry name" value="Nitroreductase-like"/>
</dbReference>
<dbReference type="EMBL" id="FOXR01000007">
    <property type="protein sequence ID" value="SFP95606.1"/>
    <property type="molecule type" value="Genomic_DNA"/>
</dbReference>
<evidence type="ECO:0000259" key="1">
    <source>
        <dbReference type="Pfam" id="PF00881"/>
    </source>
</evidence>
<dbReference type="GO" id="GO:0016491">
    <property type="term" value="F:oxidoreductase activity"/>
    <property type="evidence" value="ECO:0007669"/>
    <property type="project" value="InterPro"/>
</dbReference>
<gene>
    <name evidence="2" type="ORF">SAMN05444406_10770</name>
</gene>
<dbReference type="Proteomes" id="UP000198577">
    <property type="component" value="Unassembled WGS sequence"/>
</dbReference>
<dbReference type="Gene3D" id="3.40.109.10">
    <property type="entry name" value="NADH Oxidase"/>
    <property type="match status" value="1"/>
</dbReference>
<feature type="domain" description="Nitroreductase" evidence="1">
    <location>
        <begin position="68"/>
        <end position="150"/>
    </location>
</feature>
<dbReference type="InterPro" id="IPR050627">
    <property type="entry name" value="Nitroreductase/BluB"/>
</dbReference>
<dbReference type="RefSeq" id="WP_092282148.1">
    <property type="nucleotide sequence ID" value="NZ_FOXR01000007.1"/>
</dbReference>